<feature type="domain" description="Nitrite/Sulfite reductase ferredoxin-like" evidence="8">
    <location>
        <begin position="45"/>
        <end position="107"/>
    </location>
</feature>
<evidence type="ECO:0000313" key="10">
    <source>
        <dbReference type="Proteomes" id="UP000003195"/>
    </source>
</evidence>
<dbReference type="SUPFAM" id="SSF56014">
    <property type="entry name" value="Nitrite and sulphite reductase 4Fe-4S domain-like"/>
    <property type="match status" value="2"/>
</dbReference>
<accession>E2ZDY9</accession>
<evidence type="ECO:0000256" key="3">
    <source>
        <dbReference type="ARBA" id="ARBA00022723"/>
    </source>
</evidence>
<comment type="caution">
    <text evidence="9">The sequence shown here is derived from an EMBL/GenBank/DDBJ whole genome shotgun (WGS) entry which is preliminary data.</text>
</comment>
<reference evidence="9 10" key="1">
    <citation type="submission" date="2010-08" db="EMBL/GenBank/DDBJ databases">
        <authorList>
            <person name="Weinstock G."/>
            <person name="Sodergren E."/>
            <person name="Clifton S."/>
            <person name="Fulton L."/>
            <person name="Fulton B."/>
            <person name="Courtney L."/>
            <person name="Fronick C."/>
            <person name="Harrison M."/>
            <person name="Strong C."/>
            <person name="Farmer C."/>
            <person name="Delahaunty K."/>
            <person name="Markovic C."/>
            <person name="Hall O."/>
            <person name="Minx P."/>
            <person name="Tomlinson C."/>
            <person name="Mitreva M."/>
            <person name="Hou S."/>
            <person name="Chen J."/>
            <person name="Wollam A."/>
            <person name="Pepin K.H."/>
            <person name="Johnson M."/>
            <person name="Bhonagiri V."/>
            <person name="Zhang X."/>
            <person name="Suruliraj S."/>
            <person name="Warren W."/>
            <person name="Chinwalla A."/>
            <person name="Mardis E.R."/>
            <person name="Wilson R.K."/>
        </authorList>
    </citation>
    <scope>NUCLEOTIDE SEQUENCE [LARGE SCALE GENOMIC DNA]</scope>
    <source>
        <strain evidence="9 10">F0359</strain>
    </source>
</reference>
<evidence type="ECO:0000256" key="4">
    <source>
        <dbReference type="ARBA" id="ARBA00023002"/>
    </source>
</evidence>
<dbReference type="HOGENOM" id="CLU_015667_1_1_9"/>
<evidence type="ECO:0000259" key="7">
    <source>
        <dbReference type="Pfam" id="PF01077"/>
    </source>
</evidence>
<dbReference type="eggNOG" id="COG0155">
    <property type="taxonomic scope" value="Bacteria"/>
</dbReference>
<gene>
    <name evidence="9" type="ORF">HMPREF9429_01691</name>
</gene>
<dbReference type="InterPro" id="IPR036136">
    <property type="entry name" value="Nit/Sulf_reduc_fer-like_dom_sf"/>
</dbReference>
<dbReference type="STRING" id="706434.HMPREF9429_01691"/>
<dbReference type="AlphaFoldDB" id="E2ZDY9"/>
<dbReference type="InterPro" id="IPR051329">
    <property type="entry name" value="NIR_SIR_4Fe-4S"/>
</dbReference>
<evidence type="ECO:0000313" key="9">
    <source>
        <dbReference type="EMBL" id="EFQ03485.1"/>
    </source>
</evidence>
<evidence type="ECO:0000256" key="6">
    <source>
        <dbReference type="ARBA" id="ARBA00023014"/>
    </source>
</evidence>
<dbReference type="SUPFAM" id="SSF55124">
    <property type="entry name" value="Nitrite/Sulfite reductase N-terminal domain-like"/>
    <property type="match status" value="1"/>
</dbReference>
<keyword evidence="3" id="KW-0479">Metal-binding</keyword>
<dbReference type="Gene3D" id="3.30.413.10">
    <property type="entry name" value="Sulfite Reductase Hemoprotein, domain 1"/>
    <property type="match status" value="2"/>
</dbReference>
<dbReference type="GO" id="GO:0016491">
    <property type="term" value="F:oxidoreductase activity"/>
    <property type="evidence" value="ECO:0007669"/>
    <property type="project" value="UniProtKB-KW"/>
</dbReference>
<keyword evidence="2" id="KW-0349">Heme</keyword>
<protein>
    <submittedName>
        <fullName evidence="9">Nitrite/sulfite reductase ferredoxin domain protein</fullName>
    </submittedName>
</protein>
<feature type="domain" description="Nitrite/sulphite reductase 4Fe-4S" evidence="7">
    <location>
        <begin position="120"/>
        <end position="268"/>
    </location>
</feature>
<dbReference type="GO" id="GO:0051539">
    <property type="term" value="F:4 iron, 4 sulfur cluster binding"/>
    <property type="evidence" value="ECO:0007669"/>
    <property type="project" value="UniProtKB-KW"/>
</dbReference>
<keyword evidence="4" id="KW-0560">Oxidoreductase</keyword>
<dbReference type="InterPro" id="IPR045854">
    <property type="entry name" value="NO2/SO3_Rdtase_4Fe4S_sf"/>
</dbReference>
<dbReference type="Pfam" id="PF03460">
    <property type="entry name" value="NIR_SIR_ferr"/>
    <property type="match status" value="1"/>
</dbReference>
<dbReference type="Gene3D" id="3.90.480.10">
    <property type="entry name" value="Sulfite Reductase Hemoprotein,Domain 2"/>
    <property type="match status" value="1"/>
</dbReference>
<dbReference type="InterPro" id="IPR006067">
    <property type="entry name" value="NO2/SO3_Rdtase_4Fe4S_dom"/>
</dbReference>
<dbReference type="GO" id="GO:0020037">
    <property type="term" value="F:heme binding"/>
    <property type="evidence" value="ECO:0007669"/>
    <property type="project" value="InterPro"/>
</dbReference>
<dbReference type="Proteomes" id="UP000003195">
    <property type="component" value="Unassembled WGS sequence"/>
</dbReference>
<dbReference type="InterPro" id="IPR005117">
    <property type="entry name" value="NiRdtase/SiRdtase_haem-b_fer"/>
</dbReference>
<keyword evidence="10" id="KW-1185">Reference proteome</keyword>
<evidence type="ECO:0000256" key="1">
    <source>
        <dbReference type="ARBA" id="ARBA00022485"/>
    </source>
</evidence>
<dbReference type="PRINTS" id="PR00397">
    <property type="entry name" value="SIROHAEM"/>
</dbReference>
<evidence type="ECO:0000256" key="2">
    <source>
        <dbReference type="ARBA" id="ARBA00022617"/>
    </source>
</evidence>
<dbReference type="OrthoDB" id="9803707at2"/>
<dbReference type="InterPro" id="IPR006066">
    <property type="entry name" value="NO2/SO3_Rdtase_FeS/sirohaem_BS"/>
</dbReference>
<proteinExistence type="predicted"/>
<evidence type="ECO:0000256" key="5">
    <source>
        <dbReference type="ARBA" id="ARBA00023004"/>
    </source>
</evidence>
<dbReference type="GO" id="GO:0046872">
    <property type="term" value="F:metal ion binding"/>
    <property type="evidence" value="ECO:0007669"/>
    <property type="project" value="UniProtKB-KW"/>
</dbReference>
<keyword evidence="5" id="KW-0408">Iron</keyword>
<keyword evidence="6" id="KW-0411">Iron-sulfur</keyword>
<dbReference type="PANTHER" id="PTHR32439:SF9">
    <property type="entry name" value="BLR3264 PROTEIN"/>
    <property type="match status" value="1"/>
</dbReference>
<evidence type="ECO:0000259" key="8">
    <source>
        <dbReference type="Pfam" id="PF03460"/>
    </source>
</evidence>
<keyword evidence="1" id="KW-0004">4Fe-4S</keyword>
<organism evidence="9 10">
    <name type="scientific">Megasphaera micronuciformis F0359</name>
    <dbReference type="NCBI Taxonomy" id="706434"/>
    <lineage>
        <taxon>Bacteria</taxon>
        <taxon>Bacillati</taxon>
        <taxon>Bacillota</taxon>
        <taxon>Negativicutes</taxon>
        <taxon>Veillonellales</taxon>
        <taxon>Veillonellaceae</taxon>
        <taxon>Megasphaera</taxon>
    </lineage>
</organism>
<dbReference type="RefSeq" id="WP_006943032.1">
    <property type="nucleotide sequence ID" value="NZ_GL538209.1"/>
</dbReference>
<name>E2ZDY9_9FIRM</name>
<dbReference type="PANTHER" id="PTHR32439">
    <property type="entry name" value="FERREDOXIN--NITRITE REDUCTASE, CHLOROPLASTIC"/>
    <property type="match status" value="1"/>
</dbReference>
<dbReference type="Pfam" id="PF01077">
    <property type="entry name" value="NIR_SIR"/>
    <property type="match status" value="1"/>
</dbReference>
<sequence>MNKRWTEHFKADLPTFYDATRKFYAKELKPAEYKGISGGFGCYGERGGETTMIRLRFTGGILEREDLIQLREAIKKYNLKFVHFTTCQSVQFHHLKENQILGLMKECYEQGILTRGAGSDFPRNITAPALRGVDPLEYFDITELVKAAADYLLSFIGVVGLPRKLKVSFNNTGTNAPHTTVRDLGFVGRPDGLFDVYAAGGLGPNPRLGVLIESGVCRERVLYYIHAMYMLFSETGDYKNRARNRTRYFQTTLGADEFRKLFHTYLEKASSLDLTVKSKEKEVEKNGCSGDIIHPCVHRQKQEGLYYVEYHPQGGTPTIDEFTELISAIIDINGAQLRLGAEETAYVTNLTAREAKTIAGIIENHTARTSFEKSVSCVGCTICQIGLRDSAGLLRDILSAVEPYHFAEGVLPRLYISGCPNSCGTHELASMGFMGGAKRVNGETVPAFVLFTGGSEDLGKEKLGKERGVLSAIDIPQFIVDLGKSIEATKSTFAAWQVEHADEFQQLIDKYV</sequence>
<dbReference type="EMBL" id="AECS01000040">
    <property type="protein sequence ID" value="EFQ03485.1"/>
    <property type="molecule type" value="Genomic_DNA"/>
</dbReference>